<protein>
    <submittedName>
        <fullName evidence="1">Uncharacterized protein</fullName>
    </submittedName>
</protein>
<comment type="caution">
    <text evidence="1">The sequence shown here is derived from an EMBL/GenBank/DDBJ whole genome shotgun (WGS) entry which is preliminary data.</text>
</comment>
<dbReference type="EMBL" id="CASHSV030000311">
    <property type="protein sequence ID" value="CAJ2660889.1"/>
    <property type="molecule type" value="Genomic_DNA"/>
</dbReference>
<reference evidence="1" key="1">
    <citation type="submission" date="2023-10" db="EMBL/GenBank/DDBJ databases">
        <authorList>
            <person name="Rodriguez Cubillos JULIANA M."/>
            <person name="De Vega J."/>
        </authorList>
    </citation>
    <scope>NUCLEOTIDE SEQUENCE</scope>
</reference>
<dbReference type="Proteomes" id="UP001177021">
    <property type="component" value="Unassembled WGS sequence"/>
</dbReference>
<gene>
    <name evidence="1" type="ORF">MILVUS5_LOCUS26738</name>
</gene>
<proteinExistence type="predicted"/>
<organism evidence="1 2">
    <name type="scientific">Trifolium pratense</name>
    <name type="common">Red clover</name>
    <dbReference type="NCBI Taxonomy" id="57577"/>
    <lineage>
        <taxon>Eukaryota</taxon>
        <taxon>Viridiplantae</taxon>
        <taxon>Streptophyta</taxon>
        <taxon>Embryophyta</taxon>
        <taxon>Tracheophyta</taxon>
        <taxon>Spermatophyta</taxon>
        <taxon>Magnoliopsida</taxon>
        <taxon>eudicotyledons</taxon>
        <taxon>Gunneridae</taxon>
        <taxon>Pentapetalae</taxon>
        <taxon>rosids</taxon>
        <taxon>fabids</taxon>
        <taxon>Fabales</taxon>
        <taxon>Fabaceae</taxon>
        <taxon>Papilionoideae</taxon>
        <taxon>50 kb inversion clade</taxon>
        <taxon>NPAAA clade</taxon>
        <taxon>Hologalegina</taxon>
        <taxon>IRL clade</taxon>
        <taxon>Trifolieae</taxon>
        <taxon>Trifolium</taxon>
    </lineage>
</organism>
<sequence length="184" mass="21317">MHSLLEFMIGHKGDTASIYLSNHIFTELLRLIEQNNNFMNEIILRQVVDQIETDFNEFARNNLEQHHQVQNSFVSSGCLICIIWKGTFALYLVLIRCQCGNLLTHPISNTREHCPTTTQDNVTIEILPNVDVTLHDRVKRRLMNTRRFHPCHGWLEQNFRASEPFSTDCDHLPIRSSESVTTLG</sequence>
<evidence type="ECO:0000313" key="2">
    <source>
        <dbReference type="Proteomes" id="UP001177021"/>
    </source>
</evidence>
<evidence type="ECO:0000313" key="1">
    <source>
        <dbReference type="EMBL" id="CAJ2660889.1"/>
    </source>
</evidence>
<accession>A0ACB0KUP0</accession>
<keyword evidence="2" id="KW-1185">Reference proteome</keyword>
<name>A0ACB0KUP0_TRIPR</name>